<evidence type="ECO:0000259" key="2">
    <source>
        <dbReference type="PROSITE" id="PS50022"/>
    </source>
</evidence>
<dbReference type="AlphaFoldDB" id="A0A8J6C9X1"/>
<protein>
    <recommendedName>
        <fullName evidence="2">F5/8 type C domain-containing protein</fullName>
    </recommendedName>
</protein>
<accession>A0A8J6C9X1</accession>
<dbReference type="InterPro" id="IPR000421">
    <property type="entry name" value="FA58C"/>
</dbReference>
<dbReference type="InterPro" id="IPR008979">
    <property type="entry name" value="Galactose-bd-like_sf"/>
</dbReference>
<dbReference type="PROSITE" id="PS50022">
    <property type="entry name" value="FA58C_3"/>
    <property type="match status" value="1"/>
</dbReference>
<organism evidence="3 4">
    <name type="scientific">Diacronema lutheri</name>
    <name type="common">Unicellular marine alga</name>
    <name type="synonym">Monochrysis lutheri</name>
    <dbReference type="NCBI Taxonomy" id="2081491"/>
    <lineage>
        <taxon>Eukaryota</taxon>
        <taxon>Haptista</taxon>
        <taxon>Haptophyta</taxon>
        <taxon>Pavlovophyceae</taxon>
        <taxon>Pavlovales</taxon>
        <taxon>Pavlovaceae</taxon>
        <taxon>Diacronema</taxon>
    </lineage>
</organism>
<name>A0A8J6C9X1_DIALT</name>
<keyword evidence="4" id="KW-1185">Reference proteome</keyword>
<dbReference type="PANTHER" id="PTHR24543">
    <property type="entry name" value="MULTICOPPER OXIDASE-RELATED"/>
    <property type="match status" value="1"/>
</dbReference>
<evidence type="ECO:0000313" key="3">
    <source>
        <dbReference type="EMBL" id="KAG8459863.1"/>
    </source>
</evidence>
<gene>
    <name evidence="3" type="ORF">KFE25_014426</name>
</gene>
<feature type="compositionally biased region" description="Basic residues" evidence="1">
    <location>
        <begin position="559"/>
        <end position="573"/>
    </location>
</feature>
<feature type="domain" description="F5/8 type C" evidence="2">
    <location>
        <begin position="318"/>
        <end position="390"/>
    </location>
</feature>
<sequence length="615" mass="65398">MGDDDDHGHHALPASYVRPAHTLDPSHRFACMRGATARRVRSGERARALTLESSGADAGGGLIFVTTAEEEYGLFGCTSMNKRRRWEAVASLLAGSSDPVRLSGDSRRARSAAIGARRSVRLELDLPVTGMLQPVGAPWLSARRAILAASHGKIFSLHDVEHVASAAEWARLLRPARSGAALPRLRPLYVRPDGPPDGLRAGSSLLEQPAVRLRAIGVAGTACARRATVHSRHDDNRSAYCPARPRGASADAPCAGCFEVDLGAACVVTHVSTRGRFPVVRLFPTSQALRAWDPTGNSPWTQLPPPLRGLVLPVAAPSEQWTSRYRVLARADGGRAWVSLGVFAGNVDGTSEVAHAVSHGREPVRARFVRFEPLAWHGDAPALRVGVYGRRLDAPTPTVDGASATPASVRYTLCGGALEDGRLFDAARRAQLGTAADDDDARAAVRSLGRYTRHAYSRFRSRAYSCSPPARLRGCALLDVAGAALPQWQSTRRDAFRAACAVRGCAVRDALCALLPSGDGDEVRGEGTGDDTGEEGGDATAVPRARALASWLAAARAPRRAPRRRGGRCRTGRHSTDKCVDTHAVPPHGNASDNGESDDDEWVVVRPSAGLAEIG</sequence>
<comment type="caution">
    <text evidence="3">The sequence shown here is derived from an EMBL/GenBank/DDBJ whole genome shotgun (WGS) entry which is preliminary data.</text>
</comment>
<reference evidence="3" key="1">
    <citation type="submission" date="2021-05" db="EMBL/GenBank/DDBJ databases">
        <title>The genome of the haptophyte Pavlova lutheri (Diacronema luteri, Pavlovales) - a model for lipid biosynthesis in eukaryotic algae.</title>
        <authorList>
            <person name="Hulatt C.J."/>
            <person name="Posewitz M.C."/>
        </authorList>
    </citation>
    <scope>NUCLEOTIDE SEQUENCE</scope>
    <source>
        <strain evidence="3">NIVA-4/92</strain>
    </source>
</reference>
<dbReference type="Gene3D" id="2.60.120.260">
    <property type="entry name" value="Galactose-binding domain-like"/>
    <property type="match status" value="1"/>
</dbReference>
<feature type="region of interest" description="Disordered" evidence="1">
    <location>
        <begin position="559"/>
        <end position="615"/>
    </location>
</feature>
<dbReference type="SUPFAM" id="SSF49785">
    <property type="entry name" value="Galactose-binding domain-like"/>
    <property type="match status" value="1"/>
</dbReference>
<evidence type="ECO:0000313" key="4">
    <source>
        <dbReference type="Proteomes" id="UP000751190"/>
    </source>
</evidence>
<proteinExistence type="predicted"/>
<dbReference type="EMBL" id="JAGTXO010000037">
    <property type="protein sequence ID" value="KAG8459863.1"/>
    <property type="molecule type" value="Genomic_DNA"/>
</dbReference>
<dbReference type="OrthoDB" id="5985199at2759"/>
<dbReference type="Proteomes" id="UP000751190">
    <property type="component" value="Unassembled WGS sequence"/>
</dbReference>
<evidence type="ECO:0000256" key="1">
    <source>
        <dbReference type="SAM" id="MobiDB-lite"/>
    </source>
</evidence>